<keyword evidence="1" id="KW-1133">Transmembrane helix</keyword>
<reference evidence="3" key="6">
    <citation type="journal article" date="2008" name="Nucleic Acids Res.">
        <title>The Rice Annotation Project Database (RAP-DB): 2008 update.</title>
        <authorList>
            <consortium name="The Rice Annotation Project (RAP)"/>
            <person name="Tanaka T."/>
            <person name="Antonio B.A."/>
            <person name="Kikuchi S."/>
            <person name="Matsumoto T."/>
            <person name="Nagamura Y."/>
            <person name="Numa H."/>
            <person name="Sakai H."/>
            <person name="Wu J."/>
            <person name="Itoh T."/>
            <person name="Sasaki T."/>
            <person name="Aono R."/>
            <person name="Fujii Y."/>
            <person name="Habara T."/>
            <person name="Harada E."/>
            <person name="Kanno M."/>
            <person name="Kawahara Y."/>
            <person name="Kawashima H."/>
            <person name="Kubooka H."/>
            <person name="Matsuya A."/>
            <person name="Nakaoka H."/>
            <person name="Saichi N."/>
            <person name="Sanbonmatsu R."/>
            <person name="Sato Y."/>
            <person name="Shinso Y."/>
            <person name="Suzuki M."/>
            <person name="Takeda J."/>
            <person name="Tanino M."/>
            <person name="Todokoro F."/>
            <person name="Yamaguchi K."/>
            <person name="Yamamoto N."/>
            <person name="Yamasaki C."/>
            <person name="Imanishi T."/>
            <person name="Okido T."/>
            <person name="Tada M."/>
            <person name="Ikeo K."/>
            <person name="Tateno Y."/>
            <person name="Gojobori T."/>
            <person name="Lin Y.C."/>
            <person name="Wei F.J."/>
            <person name="Hsing Y.I."/>
            <person name="Zhao Q."/>
            <person name="Han B."/>
            <person name="Kramer M.R."/>
            <person name="McCombie R.W."/>
            <person name="Lonsdale D."/>
            <person name="O'Donovan C.C."/>
            <person name="Whitfield E.J."/>
            <person name="Apweiler R."/>
            <person name="Koyanagi K.O."/>
            <person name="Khurana J.P."/>
            <person name="Raghuvanshi S."/>
            <person name="Singh N.K."/>
            <person name="Tyagi A.K."/>
            <person name="Haberer G."/>
            <person name="Fujisawa M."/>
            <person name="Hosokawa S."/>
            <person name="Ito Y."/>
            <person name="Ikawa H."/>
            <person name="Shibata M."/>
            <person name="Yamamoto M."/>
            <person name="Bruskiewich R.M."/>
            <person name="Hoen D.R."/>
            <person name="Bureau TE."/>
            <person name="Namiki N."/>
            <person name="Ohyanagi H."/>
            <person name="Sakai Y."/>
            <person name="Nobushima S."/>
            <person name="Sakata K."/>
            <person name="Barrero R.A."/>
            <person name="Sato Y."/>
            <person name="Souvorov A."/>
            <person name="Smith-White B."/>
            <person name="Tatusova T."/>
            <person name="An S."/>
            <person name="An G."/>
            <person name="OOta S."/>
            <person name="Fuks G."/>
            <person name="Messing J."/>
            <person name="Christie K.R."/>
            <person name="Lieberherr D."/>
            <person name="Kim H."/>
            <person name="Zuccolo A."/>
            <person name="Wing R.A."/>
            <person name="Nobuta K."/>
            <person name="Green P.J."/>
            <person name="Lu C."/>
            <person name="Meyers BC."/>
            <person name="Chaparro C."/>
            <person name="Piegu B."/>
            <person name="Panaud O."/>
            <person name="Echeverria M."/>
        </authorList>
    </citation>
    <scope>NUCLEOTIDE SEQUENCE</scope>
</reference>
<reference evidence="3" key="5">
    <citation type="journal article" date="2007" name="Genome Res.">
        <title>Curated Genome Annotation of Oryza sativa ssp. japonica and Comparative Genome Analysis with Arabidopsis thaliana.</title>
        <authorList>
            <consortium name="The Rice Annotation Project (RAP)"/>
            <person name="Itoh T."/>
            <person name="Tanaka T."/>
            <person name="Barrero R.A."/>
            <person name="Yamasaki C."/>
            <person name="Fujii Y."/>
            <person name="Hilton P.B."/>
            <person name="Antonio B.A."/>
            <person name="Aono H."/>
            <person name="Apweiler R."/>
            <person name="Bruskiewich R."/>
            <person name="Bureau T."/>
            <person name="Burr F."/>
            <person name="Costa de Oliveira A."/>
            <person name="Fuks G."/>
            <person name="Habara T."/>
            <person name="Haberer G."/>
            <person name="Han B."/>
            <person name="Harada E."/>
            <person name="Hiraki A.T."/>
            <person name="Hirochika H."/>
            <person name="Hoen D."/>
            <person name="Hokari H."/>
            <person name="Hosokawa S."/>
            <person name="Hsing Y."/>
            <person name="Ikawa H."/>
            <person name="Ikeo K."/>
            <person name="Imanishi T."/>
            <person name="Ito Y."/>
            <person name="Jaiswal P."/>
            <person name="Kanno M."/>
            <person name="Kawahara Y."/>
            <person name="Kawamura T."/>
            <person name="Kawashima H."/>
            <person name="Khurana J.P."/>
            <person name="Kikuchi S."/>
            <person name="Komatsu S."/>
            <person name="Koyanagi K.O."/>
            <person name="Kubooka H."/>
            <person name="Lieberherr D."/>
            <person name="Lin Y.C."/>
            <person name="Lonsdale D."/>
            <person name="Matsumoto T."/>
            <person name="Matsuya A."/>
            <person name="McCombie W.R."/>
            <person name="Messing J."/>
            <person name="Miyao A."/>
            <person name="Mulder N."/>
            <person name="Nagamura Y."/>
            <person name="Nam J."/>
            <person name="Namiki N."/>
            <person name="Numa H."/>
            <person name="Nurimoto S."/>
            <person name="O'donovan C."/>
            <person name="Ohyanagi H."/>
            <person name="Okido T."/>
            <person name="Oota S."/>
            <person name="Osato N."/>
            <person name="Palmer L.E."/>
            <person name="Quetier F."/>
            <person name="Raghuvanshi S."/>
            <person name="Saichi N."/>
            <person name="Sakai H."/>
            <person name="Sakai Y."/>
            <person name="Sakata K."/>
            <person name="Sakurai T."/>
            <person name="Sato F."/>
            <person name="Sato Y."/>
            <person name="Schoof H."/>
            <person name="Seki M."/>
            <person name="Shibata M."/>
            <person name="Shimizu Y."/>
            <person name="Shinozaki K."/>
            <person name="Shinso Y."/>
            <person name="Singh N.K."/>
            <person name="Smith-White B."/>
            <person name="Takeda J."/>
            <person name="Tanino M."/>
            <person name="Tatusova T."/>
            <person name="Thongjuea S."/>
            <person name="Todokoro F."/>
            <person name="Tsugane M."/>
            <person name="Tyagi A.K."/>
            <person name="Vanavichit A."/>
            <person name="Wang A."/>
            <person name="Wing R.A."/>
            <person name="Yamaguchi K."/>
            <person name="Yamamoto M."/>
            <person name="Yamamoto N."/>
            <person name="Yu Y."/>
            <person name="Zhang H."/>
            <person name="Zhao Q."/>
            <person name="Higo K."/>
            <person name="Burr B."/>
            <person name="Gojobori T."/>
            <person name="Sasaki T."/>
        </authorList>
    </citation>
    <scope>NUCLEOTIDE SEQUENCE</scope>
</reference>
<keyword evidence="1" id="KW-0472">Membrane</keyword>
<evidence type="ECO:0000313" key="5">
    <source>
        <dbReference type="Proteomes" id="UP000000763"/>
    </source>
</evidence>
<reference evidence="4" key="8">
    <citation type="submission" date="2008-12" db="EMBL/GenBank/DDBJ databases">
        <title>Improved gene annotation of the rice (Oryza sativa) genomes.</title>
        <authorList>
            <person name="Wang J."/>
            <person name="Li R."/>
            <person name="Fan W."/>
            <person name="Huang Q."/>
            <person name="Zhang J."/>
            <person name="Zhou Y."/>
            <person name="Hu Y."/>
            <person name="Zi S."/>
            <person name="Li J."/>
            <person name="Ni P."/>
            <person name="Zheng H."/>
            <person name="Zhang Y."/>
            <person name="Zhao M."/>
            <person name="Hao Q."/>
            <person name="McDermott J."/>
            <person name="Samudrala R."/>
            <person name="Kristiansen K."/>
            <person name="Wong G.K.-S."/>
        </authorList>
    </citation>
    <scope>NUCLEOTIDE SEQUENCE</scope>
</reference>
<gene>
    <name evidence="3" type="ordered locus">Os09g0329800</name>
    <name evidence="4" type="ORF">OsJ_28909</name>
    <name evidence="2" type="ORF">OSJNBa0040N23.9</name>
</gene>
<dbReference type="Gramene" id="Os09t0329800-01">
    <property type="protein sequence ID" value="Os09t0329800-01"/>
    <property type="gene ID" value="Os09g0329800"/>
</dbReference>
<reference evidence="3 5" key="2">
    <citation type="journal article" date="2005" name="Nature">
        <title>The map-based sequence of the rice genome.</title>
        <authorList>
            <consortium name="International rice genome sequencing project (IRGSP)"/>
            <person name="Matsumoto T."/>
            <person name="Wu J."/>
            <person name="Kanamori H."/>
            <person name="Katayose Y."/>
            <person name="Fujisawa M."/>
            <person name="Namiki N."/>
            <person name="Mizuno H."/>
            <person name="Yamamoto K."/>
            <person name="Antonio B.A."/>
            <person name="Baba T."/>
            <person name="Sakata K."/>
            <person name="Nagamura Y."/>
            <person name="Aoki H."/>
            <person name="Arikawa K."/>
            <person name="Arita K."/>
            <person name="Bito T."/>
            <person name="Chiden Y."/>
            <person name="Fujitsuka N."/>
            <person name="Fukunaka R."/>
            <person name="Hamada M."/>
            <person name="Harada C."/>
            <person name="Hayashi A."/>
            <person name="Hijishita S."/>
            <person name="Honda M."/>
            <person name="Hosokawa S."/>
            <person name="Ichikawa Y."/>
            <person name="Idonuma A."/>
            <person name="Iijima M."/>
            <person name="Ikeda M."/>
            <person name="Ikeno M."/>
            <person name="Ito K."/>
            <person name="Ito S."/>
            <person name="Ito T."/>
            <person name="Ito Y."/>
            <person name="Ito Y."/>
            <person name="Iwabuchi A."/>
            <person name="Kamiya K."/>
            <person name="Karasawa W."/>
            <person name="Kurita K."/>
            <person name="Katagiri S."/>
            <person name="Kikuta A."/>
            <person name="Kobayashi H."/>
            <person name="Kobayashi N."/>
            <person name="Machita K."/>
            <person name="Maehara T."/>
            <person name="Masukawa M."/>
            <person name="Mizubayashi T."/>
            <person name="Mukai Y."/>
            <person name="Nagasaki H."/>
            <person name="Nagata Y."/>
            <person name="Naito S."/>
            <person name="Nakashima M."/>
            <person name="Nakama Y."/>
            <person name="Nakamichi Y."/>
            <person name="Nakamura M."/>
            <person name="Meguro A."/>
            <person name="Negishi M."/>
            <person name="Ohta I."/>
            <person name="Ohta T."/>
            <person name="Okamoto M."/>
            <person name="Ono N."/>
            <person name="Saji S."/>
            <person name="Sakaguchi M."/>
            <person name="Sakai K."/>
            <person name="Shibata M."/>
            <person name="Shimokawa T."/>
            <person name="Song J."/>
            <person name="Takazaki Y."/>
            <person name="Terasawa K."/>
            <person name="Tsugane M."/>
            <person name="Tsuji K."/>
            <person name="Ueda S."/>
            <person name="Waki K."/>
            <person name="Yamagata H."/>
            <person name="Yamamoto M."/>
            <person name="Yamamoto S."/>
            <person name="Yamane H."/>
            <person name="Yoshiki S."/>
            <person name="Yoshihara R."/>
            <person name="Yukawa K."/>
            <person name="Zhong H."/>
            <person name="Yano M."/>
            <person name="Yuan Q."/>
            <person name="Ouyang S."/>
            <person name="Liu J."/>
            <person name="Jones K.M."/>
            <person name="Gansberger K."/>
            <person name="Moffat K."/>
            <person name="Hill J."/>
            <person name="Bera J."/>
            <person name="Fadrosh D."/>
            <person name="Jin S."/>
            <person name="Johri S."/>
            <person name="Kim M."/>
            <person name="Overton L."/>
            <person name="Reardon M."/>
            <person name="Tsitrin T."/>
            <person name="Vuong H."/>
            <person name="Weaver B."/>
            <person name="Ciecko A."/>
            <person name="Tallon L."/>
            <person name="Jackson J."/>
            <person name="Pai G."/>
            <person name="Aken S.V."/>
            <person name="Utterback T."/>
            <person name="Reidmuller S."/>
            <person name="Feldblyum T."/>
            <person name="Hsiao J."/>
            <person name="Zismann V."/>
            <person name="Iobst S."/>
            <person name="de Vazeille A.R."/>
            <person name="Buell C.R."/>
            <person name="Ying K."/>
            <person name="Li Y."/>
            <person name="Lu T."/>
            <person name="Huang Y."/>
            <person name="Zhao Q."/>
            <person name="Feng Q."/>
            <person name="Zhang L."/>
            <person name="Zhu J."/>
            <person name="Weng Q."/>
            <person name="Mu J."/>
            <person name="Lu Y."/>
            <person name="Fan D."/>
            <person name="Liu Y."/>
            <person name="Guan J."/>
            <person name="Zhang Y."/>
            <person name="Yu S."/>
            <person name="Liu X."/>
            <person name="Zhang Y."/>
            <person name="Hong G."/>
            <person name="Han B."/>
            <person name="Choisne N."/>
            <person name="Demange N."/>
            <person name="Orjeda G."/>
            <person name="Samain S."/>
            <person name="Cattolico L."/>
            <person name="Pelletier E."/>
            <person name="Couloux A."/>
            <person name="Segurens B."/>
            <person name="Wincker P."/>
            <person name="D'Hont A."/>
            <person name="Scarpelli C."/>
            <person name="Weissenbach J."/>
            <person name="Salanoubat M."/>
            <person name="Quetier F."/>
            <person name="Yu Y."/>
            <person name="Kim H.R."/>
            <person name="Rambo T."/>
            <person name="Currie J."/>
            <person name="Collura K."/>
            <person name="Luo M."/>
            <person name="Yang T."/>
            <person name="Ammiraju J.S.S."/>
            <person name="Engler F."/>
            <person name="Soderlund C."/>
            <person name="Wing R.A."/>
            <person name="Palmer L.E."/>
            <person name="de la Bastide M."/>
            <person name="Spiegel L."/>
            <person name="Nascimento L."/>
            <person name="Zutavern T."/>
            <person name="O'Shaughnessy A."/>
            <person name="Dike S."/>
            <person name="Dedhia N."/>
            <person name="Preston R."/>
            <person name="Balija V."/>
            <person name="McCombie W.R."/>
            <person name="Chow T."/>
            <person name="Chen H."/>
            <person name="Chung M."/>
            <person name="Chen C."/>
            <person name="Shaw J."/>
            <person name="Wu H."/>
            <person name="Hsiao K."/>
            <person name="Chao Y."/>
            <person name="Chu M."/>
            <person name="Cheng C."/>
            <person name="Hour A."/>
            <person name="Lee P."/>
            <person name="Lin S."/>
            <person name="Lin Y."/>
            <person name="Liou J."/>
            <person name="Liu S."/>
            <person name="Hsing Y."/>
            <person name="Raghuvanshi S."/>
            <person name="Mohanty A."/>
            <person name="Bharti A.K."/>
            <person name="Gaur A."/>
            <person name="Gupta V."/>
            <person name="Kumar D."/>
            <person name="Ravi V."/>
            <person name="Vij S."/>
            <person name="Kapur A."/>
            <person name="Khurana P."/>
            <person name="Khurana P."/>
            <person name="Khurana J.P."/>
            <person name="Tyagi A.K."/>
            <person name="Gaikwad K."/>
            <person name="Singh A."/>
            <person name="Dalal V."/>
            <person name="Srivastava S."/>
            <person name="Dixit A."/>
            <person name="Pal A.K."/>
            <person name="Ghazi I.A."/>
            <person name="Yadav M."/>
            <person name="Pandit A."/>
            <person name="Bhargava A."/>
            <person name="Sureshbabu K."/>
            <person name="Batra K."/>
            <person name="Sharma T.R."/>
            <person name="Mohapatra T."/>
            <person name="Singh N.K."/>
            <person name="Messing J."/>
            <person name="Nelson A.B."/>
            <person name="Fuks G."/>
            <person name="Kavchok S."/>
            <person name="Keizer G."/>
            <person name="Linton E."/>
            <person name="Llaca V."/>
            <person name="Song R."/>
            <person name="Tanyolac B."/>
            <person name="Young S."/>
            <person name="Ho-Il K."/>
            <person name="Hahn J.H."/>
            <person name="Sangsakoo G."/>
            <person name="Vanavichit A."/>
            <person name="de Mattos Luiz.A.T."/>
            <person name="Zimmer P.D."/>
            <person name="Malone G."/>
            <person name="Dellagostin O."/>
            <person name="de Oliveira A.C."/>
            <person name="Bevan M."/>
            <person name="Bancroft I."/>
            <person name="Minx P."/>
            <person name="Cordum H."/>
            <person name="Wilson R."/>
            <person name="Cheng Z."/>
            <person name="Jin W."/>
            <person name="Jiang J."/>
            <person name="Leong S.A."/>
            <person name="Iwama H."/>
            <person name="Gojobori T."/>
            <person name="Itoh T."/>
            <person name="Niimura Y."/>
            <person name="Fujii Y."/>
            <person name="Habara T."/>
            <person name="Sakai H."/>
            <person name="Sato Y."/>
            <person name="Wilson G."/>
            <person name="Kumar K."/>
            <person name="McCouch S."/>
            <person name="Juretic N."/>
            <person name="Hoen D."/>
            <person name="Wright S."/>
            <person name="Bruskiewich R."/>
            <person name="Bureau T."/>
            <person name="Miyao A."/>
            <person name="Hirochika H."/>
            <person name="Nishikawa T."/>
            <person name="Kadowaki K."/>
            <person name="Sugiura M."/>
            <person name="Burr B."/>
            <person name="Sasaki T."/>
        </authorList>
    </citation>
    <scope>NUCLEOTIDE SEQUENCE [LARGE SCALE GENOMIC DNA]</scope>
    <source>
        <strain evidence="5">cv. Nipponbare</strain>
    </source>
</reference>
<dbReference type="EMBL" id="CM000146">
    <property type="protein sequence ID" value="EEE69483.1"/>
    <property type="molecule type" value="Genomic_DNA"/>
</dbReference>
<protein>
    <submittedName>
        <fullName evidence="3">Os09g0329800 protein</fullName>
    </submittedName>
</protein>
<name>B9G2Y6_ORYSJ</name>
<reference evidence="4" key="3">
    <citation type="journal article" date="2005" name="PLoS Biol.">
        <title>The genomes of Oryza sativa: a history of duplications.</title>
        <authorList>
            <person name="Yu J."/>
            <person name="Wang J."/>
            <person name="Lin W."/>
            <person name="Li S."/>
            <person name="Li H."/>
            <person name="Zhou J."/>
            <person name="Ni P."/>
            <person name="Dong W."/>
            <person name="Hu S."/>
            <person name="Zeng C."/>
            <person name="Zhang J."/>
            <person name="Zhang Y."/>
            <person name="Li R."/>
            <person name="Xu Z."/>
            <person name="Li S."/>
            <person name="Li X."/>
            <person name="Zheng H."/>
            <person name="Cong L."/>
            <person name="Lin L."/>
            <person name="Yin J."/>
            <person name="Geng J."/>
            <person name="Li G."/>
            <person name="Shi J."/>
            <person name="Liu J."/>
            <person name="Lv H."/>
            <person name="Li J."/>
            <person name="Wang J."/>
            <person name="Deng Y."/>
            <person name="Ran L."/>
            <person name="Shi X."/>
            <person name="Wang X."/>
            <person name="Wu Q."/>
            <person name="Li C."/>
            <person name="Ren X."/>
            <person name="Wang J."/>
            <person name="Wang X."/>
            <person name="Li D."/>
            <person name="Liu D."/>
            <person name="Zhang X."/>
            <person name="Ji Z."/>
            <person name="Zhao W."/>
            <person name="Sun Y."/>
            <person name="Zhang Z."/>
            <person name="Bao J."/>
            <person name="Han Y."/>
            <person name="Dong L."/>
            <person name="Ji J."/>
            <person name="Chen P."/>
            <person name="Wu S."/>
            <person name="Liu J."/>
            <person name="Xiao Y."/>
            <person name="Bu D."/>
            <person name="Tan J."/>
            <person name="Yang L."/>
            <person name="Ye C."/>
            <person name="Zhang J."/>
            <person name="Xu J."/>
            <person name="Zhou Y."/>
            <person name="Yu Y."/>
            <person name="Zhang B."/>
            <person name="Zhuang S."/>
            <person name="Wei H."/>
            <person name="Liu B."/>
            <person name="Lei M."/>
            <person name="Yu H."/>
            <person name="Li Y."/>
            <person name="Xu H."/>
            <person name="Wei S."/>
            <person name="He X."/>
            <person name="Fang L."/>
            <person name="Zhang Z."/>
            <person name="Zhang Y."/>
            <person name="Huang X."/>
            <person name="Su Z."/>
            <person name="Tong W."/>
            <person name="Li J."/>
            <person name="Tong Z."/>
            <person name="Li S."/>
            <person name="Ye J."/>
            <person name="Wang L."/>
            <person name="Fang L."/>
            <person name="Lei T."/>
            <person name="Chen C."/>
            <person name="Chen H."/>
            <person name="Xu Z."/>
            <person name="Li H."/>
            <person name="Huang H."/>
            <person name="Zhang F."/>
            <person name="Xu H."/>
            <person name="Li N."/>
            <person name="Zhao C."/>
            <person name="Li S."/>
            <person name="Dong L."/>
            <person name="Huang Y."/>
            <person name="Li L."/>
            <person name="Xi Y."/>
            <person name="Qi Q."/>
            <person name="Li W."/>
            <person name="Zhang B."/>
            <person name="Hu W."/>
            <person name="Zhang Y."/>
            <person name="Tian X."/>
            <person name="Jiao Y."/>
            <person name="Liang X."/>
            <person name="Jin J."/>
            <person name="Gao L."/>
            <person name="Zheng W."/>
            <person name="Hao B."/>
            <person name="Liu S."/>
            <person name="Wang W."/>
            <person name="Yuan L."/>
            <person name="Cao M."/>
            <person name="McDermott J."/>
            <person name="Samudrala R."/>
            <person name="Wang J."/>
            <person name="Wong G.K."/>
            <person name="Yang H."/>
        </authorList>
    </citation>
    <scope>NUCLEOTIDE SEQUENCE [LARGE SCALE GENOMIC DNA]</scope>
</reference>
<dbReference type="AlphaFoldDB" id="B9G2Y6"/>
<feature type="transmembrane region" description="Helical" evidence="1">
    <location>
        <begin position="158"/>
        <end position="182"/>
    </location>
</feature>
<reference evidence="3" key="9">
    <citation type="submission" date="2009-08" db="EMBL/GenBank/DDBJ databases">
        <title>Oryza sativa nipponbare(GA3) genomic DNA, chromosome 9.</title>
        <authorList>
            <consortium name="IRGSP(International Rice Genome Sequencing Project)"/>
        </authorList>
    </citation>
    <scope>NUCLEOTIDE SEQUENCE</scope>
</reference>
<dbReference type="EMBL" id="AP008215">
    <property type="protein sequence ID" value="BAF24813.1"/>
    <property type="molecule type" value="Genomic_DNA"/>
</dbReference>
<dbReference type="KEGG" id="dosa:Os09g0329800"/>
<sequence>MIRPWLSSMAFPSLPSSSIIILTADGSPNVAMRSSSVTLMCGNSGTASVAGYPSSSTSPGSITAHRPWRFLSSRITCANAEMPKKDILGTPSTAADSLTQYRNASATMKLARGHMAATAASNCGRSSDTASVKVTNAAMDASPSALSTPGGIVGNKPYTMYLVVASFTFLSVAACMLVFLLLHARAPGCGCRARSGCQRD</sequence>
<reference evidence="3" key="4">
    <citation type="journal article" date="2006" name="Nucleic Acids Res.">
        <title>The Rice Annotation Project Database (RAP-DB): hub for Oryza sativa ssp. japonica genome information.</title>
        <authorList>
            <person name="Ohyanagi H."/>
            <person name="Tanaka T."/>
            <person name="Sakai H."/>
            <person name="Shigemoto Y."/>
            <person name="Yamaguchi K."/>
            <person name="Habara T."/>
            <person name="Fujii Y."/>
            <person name="Antonio B.A."/>
            <person name="Nagamura Y."/>
            <person name="Imanishi T."/>
            <person name="Ikeo K."/>
            <person name="Itoh T."/>
            <person name="Gojobori T."/>
            <person name="Sasaki T."/>
        </authorList>
    </citation>
    <scope>NUCLEOTIDE SEQUENCE</scope>
</reference>
<evidence type="ECO:0000313" key="3">
    <source>
        <dbReference type="EMBL" id="BAF24813.1"/>
    </source>
</evidence>
<proteinExistence type="predicted"/>
<dbReference type="Proteomes" id="UP000000763">
    <property type="component" value="Chromosome 9"/>
</dbReference>
<reference evidence="5" key="7">
    <citation type="journal article" date="2008" name="Nucleic Acids Res.">
        <title>The rice annotation project database (RAP-DB): 2008 update.</title>
        <authorList>
            <consortium name="The rice annotation project (RAP)"/>
        </authorList>
    </citation>
    <scope>GENOME REANNOTATION</scope>
    <source>
        <strain evidence="5">cv. Nipponbare</strain>
    </source>
</reference>
<reference evidence="2" key="1">
    <citation type="submission" date="2002-10" db="EMBL/GenBank/DDBJ databases">
        <title>Oryza sativa nipponbare(GA3) genomic DNA, chromosome 9, BAC clone:OSJNBa0040N23.</title>
        <authorList>
            <person name="Sasaki T."/>
            <person name="Matsumoto T."/>
            <person name="Katayose Y."/>
        </authorList>
    </citation>
    <scope>NUCLEOTIDE SEQUENCE</scope>
</reference>
<organism evidence="4">
    <name type="scientific">Oryza sativa subsp. japonica</name>
    <name type="common">Rice</name>
    <dbReference type="NCBI Taxonomy" id="39947"/>
    <lineage>
        <taxon>Eukaryota</taxon>
        <taxon>Viridiplantae</taxon>
        <taxon>Streptophyta</taxon>
        <taxon>Embryophyta</taxon>
        <taxon>Tracheophyta</taxon>
        <taxon>Spermatophyta</taxon>
        <taxon>Magnoliopsida</taxon>
        <taxon>Liliopsida</taxon>
        <taxon>Poales</taxon>
        <taxon>Poaceae</taxon>
        <taxon>BOP clade</taxon>
        <taxon>Oryzoideae</taxon>
        <taxon>Oryzeae</taxon>
        <taxon>Oryzinae</taxon>
        <taxon>Oryza</taxon>
        <taxon>Oryza sativa</taxon>
    </lineage>
</organism>
<keyword evidence="1" id="KW-0812">Transmembrane</keyword>
<evidence type="ECO:0000313" key="2">
    <source>
        <dbReference type="EMBL" id="BAD29402.1"/>
    </source>
</evidence>
<dbReference type="EMBL" id="AP005863">
    <property type="protein sequence ID" value="BAD29402.1"/>
    <property type="molecule type" value="Genomic_DNA"/>
</dbReference>
<evidence type="ECO:0000313" key="4">
    <source>
        <dbReference type="EMBL" id="EEE69483.1"/>
    </source>
</evidence>
<accession>B9G2Y6</accession>
<evidence type="ECO:0000256" key="1">
    <source>
        <dbReference type="SAM" id="Phobius"/>
    </source>
</evidence>
<reference evidence="3" key="10">
    <citation type="submission" date="2009-08" db="EMBL/GenBank/DDBJ databases">
        <title>The Second Rice Annotation Project Meeting (RAP2).</title>
        <authorList>
            <consortium name="The Rice Annotation Project (RAP)"/>
        </authorList>
    </citation>
    <scope>NUCLEOTIDE SEQUENCE</scope>
</reference>
<dbReference type="Proteomes" id="UP000007752">
    <property type="component" value="Chromosome 9"/>
</dbReference>